<keyword evidence="1" id="KW-0812">Transmembrane</keyword>
<accession>A0A4Y8ZUV3</accession>
<keyword evidence="1" id="KW-0472">Membrane</keyword>
<dbReference type="RefSeq" id="WP_135083560.1">
    <property type="nucleotide sequence ID" value="NZ_SPDV01000003.1"/>
</dbReference>
<evidence type="ECO:0000313" key="3">
    <source>
        <dbReference type="Proteomes" id="UP000298213"/>
    </source>
</evidence>
<dbReference type="EMBL" id="SPDV01000003">
    <property type="protein sequence ID" value="TFI59813.1"/>
    <property type="molecule type" value="Genomic_DNA"/>
</dbReference>
<comment type="caution">
    <text evidence="2">The sequence shown here is derived from an EMBL/GenBank/DDBJ whole genome shotgun (WGS) entry which is preliminary data.</text>
</comment>
<gene>
    <name evidence="2" type="ORF">E2493_02975</name>
</gene>
<organism evidence="2 3">
    <name type="scientific">Sphingomonas parva</name>
    <dbReference type="NCBI Taxonomy" id="2555898"/>
    <lineage>
        <taxon>Bacteria</taxon>
        <taxon>Pseudomonadati</taxon>
        <taxon>Pseudomonadota</taxon>
        <taxon>Alphaproteobacteria</taxon>
        <taxon>Sphingomonadales</taxon>
        <taxon>Sphingomonadaceae</taxon>
        <taxon>Sphingomonas</taxon>
    </lineage>
</organism>
<proteinExistence type="predicted"/>
<reference evidence="2 3" key="1">
    <citation type="submission" date="2019-03" db="EMBL/GenBank/DDBJ databases">
        <title>Genome sequence of Sphingomonas sp. 17J27-24.</title>
        <authorList>
            <person name="Kim M."/>
            <person name="Maeng S."/>
            <person name="Sathiyaraj S."/>
        </authorList>
    </citation>
    <scope>NUCLEOTIDE SEQUENCE [LARGE SCALE GENOMIC DNA]</scope>
    <source>
        <strain evidence="2 3">17J27-24</strain>
    </source>
</reference>
<name>A0A4Y8ZUV3_9SPHN</name>
<feature type="transmembrane region" description="Helical" evidence="1">
    <location>
        <begin position="107"/>
        <end position="129"/>
    </location>
</feature>
<sequence>MERVILFNVLQLAVSSYAMVRGGAPERIVGLSLLIAPGSTRLLQQDFTSRFIGVEVGVLVVDVILLTVLLAVALNADRFWPLWLAAFQLFGTGAHLVRALDAHVERVAYAILMAGWSYPMILILAVGTWRHVRRARAGADPDWSPRRPCASLH</sequence>
<feature type="transmembrane region" description="Helical" evidence="1">
    <location>
        <begin position="80"/>
        <end position="100"/>
    </location>
</feature>
<evidence type="ECO:0000313" key="2">
    <source>
        <dbReference type="EMBL" id="TFI59813.1"/>
    </source>
</evidence>
<dbReference type="AlphaFoldDB" id="A0A4Y8ZUV3"/>
<feature type="transmembrane region" description="Helical" evidence="1">
    <location>
        <begin position="51"/>
        <end position="74"/>
    </location>
</feature>
<keyword evidence="1" id="KW-1133">Transmembrane helix</keyword>
<dbReference type="OrthoDB" id="7188556at2"/>
<protein>
    <submittedName>
        <fullName evidence="2">Uncharacterized protein</fullName>
    </submittedName>
</protein>
<keyword evidence="3" id="KW-1185">Reference proteome</keyword>
<dbReference type="Proteomes" id="UP000298213">
    <property type="component" value="Unassembled WGS sequence"/>
</dbReference>
<evidence type="ECO:0000256" key="1">
    <source>
        <dbReference type="SAM" id="Phobius"/>
    </source>
</evidence>